<feature type="chain" id="PRO_5013969393" description="Secreted protein" evidence="1">
    <location>
        <begin position="23"/>
        <end position="78"/>
    </location>
</feature>
<gene>
    <name evidence="2" type="primary">Cnig_chr_X.g24947</name>
    <name evidence="2" type="ORF">B9Z55_024947</name>
</gene>
<organism evidence="2 3">
    <name type="scientific">Caenorhabditis nigoni</name>
    <dbReference type="NCBI Taxonomy" id="1611254"/>
    <lineage>
        <taxon>Eukaryota</taxon>
        <taxon>Metazoa</taxon>
        <taxon>Ecdysozoa</taxon>
        <taxon>Nematoda</taxon>
        <taxon>Chromadorea</taxon>
        <taxon>Rhabditida</taxon>
        <taxon>Rhabditina</taxon>
        <taxon>Rhabditomorpha</taxon>
        <taxon>Rhabditoidea</taxon>
        <taxon>Rhabditidae</taxon>
        <taxon>Peloderinae</taxon>
        <taxon>Caenorhabditis</taxon>
    </lineage>
</organism>
<name>A0A2G5SWL8_9PELO</name>
<evidence type="ECO:0000313" key="2">
    <source>
        <dbReference type="EMBL" id="PIC19372.1"/>
    </source>
</evidence>
<dbReference type="AlphaFoldDB" id="A0A2G5SWL8"/>
<comment type="caution">
    <text evidence="2">The sequence shown here is derived from an EMBL/GenBank/DDBJ whole genome shotgun (WGS) entry which is preliminary data.</text>
</comment>
<proteinExistence type="predicted"/>
<dbReference type="Proteomes" id="UP000230233">
    <property type="component" value="Chromosome X"/>
</dbReference>
<keyword evidence="3" id="KW-1185">Reference proteome</keyword>
<protein>
    <recommendedName>
        <fullName evidence="4">Secreted protein</fullName>
    </recommendedName>
</protein>
<accession>A0A2G5SWL8</accession>
<feature type="signal peptide" evidence="1">
    <location>
        <begin position="1"/>
        <end position="22"/>
    </location>
</feature>
<evidence type="ECO:0008006" key="4">
    <source>
        <dbReference type="Google" id="ProtNLM"/>
    </source>
</evidence>
<reference evidence="3" key="1">
    <citation type="submission" date="2017-10" db="EMBL/GenBank/DDBJ databases">
        <title>Rapid genome shrinkage in a self-fertile nematode reveals novel sperm competition proteins.</title>
        <authorList>
            <person name="Yin D."/>
            <person name="Schwarz E.M."/>
            <person name="Thomas C.G."/>
            <person name="Felde R.L."/>
            <person name="Korf I.F."/>
            <person name="Cutter A.D."/>
            <person name="Schartner C.M."/>
            <person name="Ralston E.J."/>
            <person name="Meyer B.J."/>
            <person name="Haag E.S."/>
        </authorList>
    </citation>
    <scope>NUCLEOTIDE SEQUENCE [LARGE SCALE GENOMIC DNA]</scope>
    <source>
        <strain evidence="3">JU1422</strain>
    </source>
</reference>
<sequence>MRQQSQLARFLCVVLFTMSMEGRVDMKAEDATLYSSSRDHVSPFFRFFSRHLPVKANWFDFCAVSASFRTSDNDHLLV</sequence>
<evidence type="ECO:0000256" key="1">
    <source>
        <dbReference type="SAM" id="SignalP"/>
    </source>
</evidence>
<evidence type="ECO:0000313" key="3">
    <source>
        <dbReference type="Proteomes" id="UP000230233"/>
    </source>
</evidence>
<dbReference type="EMBL" id="PDUG01000006">
    <property type="protein sequence ID" value="PIC19372.1"/>
    <property type="molecule type" value="Genomic_DNA"/>
</dbReference>
<keyword evidence="1" id="KW-0732">Signal</keyword>